<evidence type="ECO:0000313" key="15">
    <source>
        <dbReference type="EMBL" id="OIJ05157.1"/>
    </source>
</evidence>
<keyword evidence="12" id="KW-0812">Transmembrane</keyword>
<keyword evidence="9" id="KW-0067">ATP-binding</keyword>
<evidence type="ECO:0000256" key="10">
    <source>
        <dbReference type="ARBA" id="ARBA00023012"/>
    </source>
</evidence>
<keyword evidence="7" id="KW-0547">Nucleotide-binding</keyword>
<keyword evidence="10" id="KW-0902">Two-component regulatory system</keyword>
<dbReference type="CDD" id="cd06225">
    <property type="entry name" value="HAMP"/>
    <property type="match status" value="1"/>
</dbReference>
<dbReference type="InterPro" id="IPR036097">
    <property type="entry name" value="HisK_dim/P_sf"/>
</dbReference>
<reference evidence="15 17" key="1">
    <citation type="submission" date="2016-10" db="EMBL/GenBank/DDBJ databases">
        <title>Draft genome sequences of four alkaliphilic bacteria belonging to the Anaerobacillus genus.</title>
        <authorList>
            <person name="Bassil N.M."/>
            <person name="Lloyd J.R."/>
        </authorList>
    </citation>
    <scope>NUCLEOTIDE SEQUENCE [LARGE SCALE GENOMIC DNA]</scope>
    <source>
        <strain evidence="15 17">NB2006</strain>
    </source>
</reference>
<dbReference type="EC" id="2.7.13.3" evidence="3"/>
<evidence type="ECO:0000313" key="17">
    <source>
        <dbReference type="Proteomes" id="UP000180175"/>
    </source>
</evidence>
<evidence type="ECO:0000256" key="11">
    <source>
        <dbReference type="ARBA" id="ARBA00023136"/>
    </source>
</evidence>
<dbReference type="SMART" id="SM00387">
    <property type="entry name" value="HATPase_c"/>
    <property type="match status" value="1"/>
</dbReference>
<evidence type="ECO:0000256" key="1">
    <source>
        <dbReference type="ARBA" id="ARBA00000085"/>
    </source>
</evidence>
<evidence type="ECO:0000256" key="5">
    <source>
        <dbReference type="ARBA" id="ARBA00022553"/>
    </source>
</evidence>
<evidence type="ECO:0000256" key="4">
    <source>
        <dbReference type="ARBA" id="ARBA00022475"/>
    </source>
</evidence>
<dbReference type="Gene3D" id="1.10.287.130">
    <property type="match status" value="1"/>
</dbReference>
<feature type="domain" description="Histidine kinase" evidence="13">
    <location>
        <begin position="246"/>
        <end position="450"/>
    </location>
</feature>
<keyword evidence="6" id="KW-0808">Transferase</keyword>
<sequence>MEGFDEDWFVGVSVSKGALFLPLQKLLTNYLLTVGFVLFLTTIAVFKLSKYIVSPVERLVAATSDFATGKAVTPLNEKTYQEIDRLNQTFTAMTKKLAQRERGHKKSTLIIETTDNGVIAVNKKTMKITTFNRTCEKLFHLPRYEVVNRTVNEVMQKSDNFKQFVLSSRVLEFVGEEKNKKFELQCSFHQNIYHFFISISSLPSIESEEIHDEMLIVINDLTEKRQMERELVRSEKLKVVGQMAAGLAHEIRNPLAIIRGFIQLFGKEEEVKKNHYDLIIKEIDRVNYFITDLLNLSNPKSSEELKKTKINSLLEDMLILQKSQLKMKGIDIEKEFEELPTVLIDPGKLQQVFINIIQNAVEAIEEDGVVTIKTKHLALENKIAISILDTGCGMNTTTIEKLGTPFYSTKQTGTGLGLATSFRIIEEMNGTIVVSSEEGRGSKFVITLSY</sequence>
<gene>
    <name evidence="16" type="ORF">AWH56_006615</name>
    <name evidence="15" type="ORF">AWH56_22055</name>
</gene>
<dbReference type="PANTHER" id="PTHR43065:SF46">
    <property type="entry name" value="C4-DICARBOXYLATE TRANSPORT SENSOR PROTEIN DCTB"/>
    <property type="match status" value="1"/>
</dbReference>
<dbReference type="InterPro" id="IPR004358">
    <property type="entry name" value="Sig_transdc_His_kin-like_C"/>
</dbReference>
<dbReference type="SMART" id="SM00304">
    <property type="entry name" value="HAMP"/>
    <property type="match status" value="1"/>
</dbReference>
<dbReference type="InterPro" id="IPR036890">
    <property type="entry name" value="HATPase_C_sf"/>
</dbReference>
<evidence type="ECO:0000259" key="13">
    <source>
        <dbReference type="PROSITE" id="PS50109"/>
    </source>
</evidence>
<dbReference type="EMBL" id="LQXD01000192">
    <property type="protein sequence ID" value="OIJ05157.1"/>
    <property type="molecule type" value="Genomic_DNA"/>
</dbReference>
<evidence type="ECO:0000256" key="2">
    <source>
        <dbReference type="ARBA" id="ARBA00004651"/>
    </source>
</evidence>
<dbReference type="InterPro" id="IPR035965">
    <property type="entry name" value="PAS-like_dom_sf"/>
</dbReference>
<reference evidence="16" key="4">
    <citation type="submission" date="2020-10" db="EMBL/GenBank/DDBJ databases">
        <authorList>
            <person name="Bassil N.M."/>
            <person name="Lloyd J.R."/>
        </authorList>
    </citation>
    <scope>NUCLEOTIDE SEQUENCE</scope>
    <source>
        <strain evidence="16">NB2006</strain>
    </source>
</reference>
<dbReference type="Gene3D" id="3.30.450.20">
    <property type="entry name" value="PAS domain"/>
    <property type="match status" value="1"/>
</dbReference>
<dbReference type="Pfam" id="PF00989">
    <property type="entry name" value="PAS"/>
    <property type="match status" value="1"/>
</dbReference>
<evidence type="ECO:0000256" key="3">
    <source>
        <dbReference type="ARBA" id="ARBA00012438"/>
    </source>
</evidence>
<dbReference type="InterPro" id="IPR003594">
    <property type="entry name" value="HATPase_dom"/>
</dbReference>
<dbReference type="Pfam" id="PF02518">
    <property type="entry name" value="HATPase_c"/>
    <property type="match status" value="1"/>
</dbReference>
<dbReference type="KEGG" id="aia:AWH56_006615"/>
<dbReference type="RefSeq" id="WP_071319083.1">
    <property type="nucleotide sequence ID" value="NZ_CP063356.2"/>
</dbReference>
<feature type="transmembrane region" description="Helical" evidence="12">
    <location>
        <begin position="30"/>
        <end position="48"/>
    </location>
</feature>
<dbReference type="InterPro" id="IPR003660">
    <property type="entry name" value="HAMP_dom"/>
</dbReference>
<evidence type="ECO:0000256" key="9">
    <source>
        <dbReference type="ARBA" id="ARBA00022840"/>
    </source>
</evidence>
<dbReference type="Pfam" id="PF00512">
    <property type="entry name" value="HisKA"/>
    <property type="match status" value="1"/>
</dbReference>
<dbReference type="Proteomes" id="UP000180175">
    <property type="component" value="Chromosome"/>
</dbReference>
<dbReference type="SUPFAM" id="SSF55785">
    <property type="entry name" value="PYP-like sensor domain (PAS domain)"/>
    <property type="match status" value="1"/>
</dbReference>
<dbReference type="InterPro" id="IPR005467">
    <property type="entry name" value="His_kinase_dom"/>
</dbReference>
<dbReference type="SUPFAM" id="SSF55874">
    <property type="entry name" value="ATPase domain of HSP90 chaperone/DNA topoisomerase II/histidine kinase"/>
    <property type="match status" value="1"/>
</dbReference>
<dbReference type="GO" id="GO:0005524">
    <property type="term" value="F:ATP binding"/>
    <property type="evidence" value="ECO:0007669"/>
    <property type="project" value="UniProtKB-KW"/>
</dbReference>
<dbReference type="Gene3D" id="3.30.565.10">
    <property type="entry name" value="Histidine kinase-like ATPase, C-terminal domain"/>
    <property type="match status" value="1"/>
</dbReference>
<accession>A0A1S2L020</accession>
<dbReference type="Gene3D" id="6.10.340.10">
    <property type="match status" value="1"/>
</dbReference>
<dbReference type="InterPro" id="IPR013767">
    <property type="entry name" value="PAS_fold"/>
</dbReference>
<keyword evidence="12" id="KW-1133">Transmembrane helix</keyword>
<evidence type="ECO:0000259" key="14">
    <source>
        <dbReference type="PROSITE" id="PS50885"/>
    </source>
</evidence>
<evidence type="ECO:0000256" key="6">
    <source>
        <dbReference type="ARBA" id="ARBA00022679"/>
    </source>
</evidence>
<dbReference type="SMART" id="SM00388">
    <property type="entry name" value="HisKA"/>
    <property type="match status" value="1"/>
</dbReference>
<name>A0A1S2L020_9BACI</name>
<dbReference type="EMBL" id="CP063356">
    <property type="protein sequence ID" value="QOY37297.1"/>
    <property type="molecule type" value="Genomic_DNA"/>
</dbReference>
<dbReference type="SUPFAM" id="SSF47384">
    <property type="entry name" value="Homodimeric domain of signal transducing histidine kinase"/>
    <property type="match status" value="1"/>
</dbReference>
<evidence type="ECO:0000256" key="7">
    <source>
        <dbReference type="ARBA" id="ARBA00022741"/>
    </source>
</evidence>
<dbReference type="PANTHER" id="PTHR43065">
    <property type="entry name" value="SENSOR HISTIDINE KINASE"/>
    <property type="match status" value="1"/>
</dbReference>
<dbReference type="OrthoDB" id="9815750at2"/>
<evidence type="ECO:0000313" key="16">
    <source>
        <dbReference type="EMBL" id="QOY37297.1"/>
    </source>
</evidence>
<keyword evidence="5" id="KW-0597">Phosphoprotein</keyword>
<protein>
    <recommendedName>
        <fullName evidence="3">histidine kinase</fullName>
        <ecNumber evidence="3">2.7.13.3</ecNumber>
    </recommendedName>
</protein>
<keyword evidence="8" id="KW-0418">Kinase</keyword>
<organism evidence="15 17">
    <name type="scientific">Anaerobacillus isosaccharinicus</name>
    <dbReference type="NCBI Taxonomy" id="1532552"/>
    <lineage>
        <taxon>Bacteria</taxon>
        <taxon>Bacillati</taxon>
        <taxon>Bacillota</taxon>
        <taxon>Bacilli</taxon>
        <taxon>Bacillales</taxon>
        <taxon>Bacillaceae</taxon>
        <taxon>Anaerobacillus</taxon>
    </lineage>
</organism>
<reference evidence="16 17" key="2">
    <citation type="journal article" date="2017" name="Genome Announc.">
        <title>Draft Genome Sequences of Four Alkaliphilic Bacteria Belonging to the Anaerobacillus Genus.</title>
        <authorList>
            <person name="Bassil N.M."/>
            <person name="Lloyd J.R."/>
        </authorList>
    </citation>
    <scope>NUCLEOTIDE SEQUENCE [LARGE SCALE GENOMIC DNA]</scope>
    <source>
        <strain evidence="16 17">NB2006</strain>
    </source>
</reference>
<keyword evidence="11 12" id="KW-0472">Membrane</keyword>
<proteinExistence type="predicted"/>
<evidence type="ECO:0000256" key="8">
    <source>
        <dbReference type="ARBA" id="ARBA00022777"/>
    </source>
</evidence>
<comment type="subcellular location">
    <subcellularLocation>
        <location evidence="2">Cell membrane</location>
        <topology evidence="2">Multi-pass membrane protein</topology>
    </subcellularLocation>
</comment>
<keyword evidence="17" id="KW-1185">Reference proteome</keyword>
<dbReference type="CDD" id="cd00082">
    <property type="entry name" value="HisKA"/>
    <property type="match status" value="1"/>
</dbReference>
<dbReference type="GO" id="GO:0006355">
    <property type="term" value="P:regulation of DNA-templated transcription"/>
    <property type="evidence" value="ECO:0007669"/>
    <property type="project" value="InterPro"/>
</dbReference>
<dbReference type="AlphaFoldDB" id="A0A1S2L020"/>
<dbReference type="PRINTS" id="PR00344">
    <property type="entry name" value="BCTRLSENSOR"/>
</dbReference>
<evidence type="ECO:0000256" key="12">
    <source>
        <dbReference type="SAM" id="Phobius"/>
    </source>
</evidence>
<dbReference type="PROSITE" id="PS50885">
    <property type="entry name" value="HAMP"/>
    <property type="match status" value="1"/>
</dbReference>
<reference evidence="16 17" key="3">
    <citation type="journal article" date="2019" name="Int. J. Syst. Evol. Microbiol.">
        <title>Anaerobacillus isosaccharinicus sp. nov., an alkaliphilic bacterium which degrades isosaccharinic acid.</title>
        <authorList>
            <person name="Bassil N.M."/>
            <person name="Lloyd J.R."/>
        </authorList>
    </citation>
    <scope>NUCLEOTIDE SEQUENCE [LARGE SCALE GENOMIC DNA]</scope>
    <source>
        <strain evidence="16 17">NB2006</strain>
    </source>
</reference>
<dbReference type="PROSITE" id="PS50109">
    <property type="entry name" value="HIS_KIN"/>
    <property type="match status" value="1"/>
</dbReference>
<dbReference type="InterPro" id="IPR003661">
    <property type="entry name" value="HisK_dim/P_dom"/>
</dbReference>
<keyword evidence="4" id="KW-1003">Cell membrane</keyword>
<dbReference type="GO" id="GO:0005886">
    <property type="term" value="C:plasma membrane"/>
    <property type="evidence" value="ECO:0007669"/>
    <property type="project" value="UniProtKB-SubCell"/>
</dbReference>
<comment type="catalytic activity">
    <reaction evidence="1">
        <text>ATP + protein L-histidine = ADP + protein N-phospho-L-histidine.</text>
        <dbReference type="EC" id="2.7.13.3"/>
    </reaction>
</comment>
<dbReference type="GO" id="GO:0000155">
    <property type="term" value="F:phosphorelay sensor kinase activity"/>
    <property type="evidence" value="ECO:0007669"/>
    <property type="project" value="InterPro"/>
</dbReference>
<feature type="domain" description="HAMP" evidence="14">
    <location>
        <begin position="50"/>
        <end position="102"/>
    </location>
</feature>